<organism evidence="7">
    <name type="scientific">Lepeophtheirus salmonis</name>
    <name type="common">Salmon louse</name>
    <name type="synonym">Caligus salmonis</name>
    <dbReference type="NCBI Taxonomy" id="72036"/>
    <lineage>
        <taxon>Eukaryota</taxon>
        <taxon>Metazoa</taxon>
        <taxon>Ecdysozoa</taxon>
        <taxon>Arthropoda</taxon>
        <taxon>Crustacea</taxon>
        <taxon>Multicrustacea</taxon>
        <taxon>Hexanauplia</taxon>
        <taxon>Copepoda</taxon>
        <taxon>Siphonostomatoida</taxon>
        <taxon>Caligidae</taxon>
        <taxon>Lepeophtheirus</taxon>
    </lineage>
</organism>
<dbReference type="GO" id="GO:0000122">
    <property type="term" value="P:negative regulation of transcription by RNA polymerase II"/>
    <property type="evidence" value="ECO:0007669"/>
    <property type="project" value="TreeGrafter"/>
</dbReference>
<evidence type="ECO:0000256" key="2">
    <source>
        <dbReference type="ARBA" id="ARBA00023125"/>
    </source>
</evidence>
<reference evidence="7" key="1">
    <citation type="submission" date="2014-05" db="EMBL/GenBank/DDBJ databases">
        <authorList>
            <person name="Chronopoulou M."/>
        </authorList>
    </citation>
    <scope>NUCLEOTIDE SEQUENCE</scope>
    <source>
        <tissue evidence="7">Whole organism</tissue>
    </source>
</reference>
<dbReference type="GeneID" id="121130299"/>
<dbReference type="PANTHER" id="PTHR10270:SF323">
    <property type="entry name" value="TRANSCRIPTION FACTOR SOX-14-RELATED"/>
    <property type="match status" value="1"/>
</dbReference>
<sequence length="376" mass="41871">MNNTTATSLEPIFGSQTIDTNSSTPYTDATQTKKNPANHIKRPMNAFMVWSQLERRKIIEIQPDIHNAEISKNLGKKWKLLSQDEREPFIQEAERLRVLHMQEYPDYKYRPRKKNNGSAASSTNNSSNSTKSQIIKDYPRSKSLRITTSYSIRDETRLKGSRFSSTDVKYKAELRKSATRGRRFTPMLPAVKVPSSPCSSSDIPSSPESLSFIEVPSPPSFLPNNERFEELEHFPMDVQDIFSPSSNAGRSMLSSGAALLGPTPEEGLLDSSYYNNEFTTPLSSWMDDWESITGILPMNDEDLWRSGEVGNSPSMFSSSFSWDRPSSSSTTSTSSSASSYSSSSLFESDVANMLEGLEGPLLGVGNLSNENHSLGY</sequence>
<keyword evidence="2 4" id="KW-0238">DNA-binding</keyword>
<protein>
    <submittedName>
        <fullName evidence="7">Transcription factor SOX4like [Bombyx mori]</fullName>
    </submittedName>
</protein>
<feature type="region of interest" description="Disordered" evidence="5">
    <location>
        <begin position="107"/>
        <end position="138"/>
    </location>
</feature>
<dbReference type="KEGG" id="lsm:121130299"/>
<dbReference type="GO" id="GO:0001228">
    <property type="term" value="F:DNA-binding transcription activator activity, RNA polymerase II-specific"/>
    <property type="evidence" value="ECO:0007669"/>
    <property type="project" value="TreeGrafter"/>
</dbReference>
<feature type="compositionally biased region" description="Polar residues" evidence="5">
    <location>
        <begin position="1"/>
        <end position="35"/>
    </location>
</feature>
<dbReference type="SUPFAM" id="SSF47095">
    <property type="entry name" value="HMG-box"/>
    <property type="match status" value="1"/>
</dbReference>
<dbReference type="GO" id="GO:0007420">
    <property type="term" value="P:brain development"/>
    <property type="evidence" value="ECO:0007669"/>
    <property type="project" value="TreeGrafter"/>
</dbReference>
<feature type="compositionally biased region" description="Low complexity" evidence="5">
    <location>
        <begin position="194"/>
        <end position="209"/>
    </location>
</feature>
<dbReference type="GO" id="GO:0005634">
    <property type="term" value="C:nucleus"/>
    <property type="evidence" value="ECO:0007669"/>
    <property type="project" value="UniProtKB-SubCell"/>
</dbReference>
<dbReference type="Pfam" id="PF00505">
    <property type="entry name" value="HMG_box"/>
    <property type="match status" value="1"/>
</dbReference>
<feature type="domain" description="HMG box" evidence="6">
    <location>
        <begin position="40"/>
        <end position="108"/>
    </location>
</feature>
<dbReference type="InterPro" id="IPR036910">
    <property type="entry name" value="HMG_box_dom_sf"/>
</dbReference>
<dbReference type="Gene3D" id="1.10.30.10">
    <property type="entry name" value="High mobility group box domain"/>
    <property type="match status" value="1"/>
</dbReference>
<proteinExistence type="predicted"/>
<evidence type="ECO:0000256" key="5">
    <source>
        <dbReference type="SAM" id="MobiDB-lite"/>
    </source>
</evidence>
<evidence type="ECO:0000256" key="1">
    <source>
        <dbReference type="ARBA" id="ARBA00004123"/>
    </source>
</evidence>
<accession>A0A0K2VFR7</accession>
<dbReference type="FunFam" id="1.10.30.10:FF:000007">
    <property type="entry name" value="Transcription factor SOX"/>
    <property type="match status" value="1"/>
</dbReference>
<feature type="region of interest" description="Disordered" evidence="5">
    <location>
        <begin position="189"/>
        <end position="209"/>
    </location>
</feature>
<feature type="region of interest" description="Disordered" evidence="5">
    <location>
        <begin position="1"/>
        <end position="37"/>
    </location>
</feature>
<dbReference type="AlphaFoldDB" id="A0A0K2VFR7"/>
<dbReference type="InterPro" id="IPR050140">
    <property type="entry name" value="SRY-related_HMG-box_TF-like"/>
</dbReference>
<dbReference type="InterPro" id="IPR009071">
    <property type="entry name" value="HMG_box_dom"/>
</dbReference>
<evidence type="ECO:0000313" key="7">
    <source>
        <dbReference type="EMBL" id="CDW48776.1"/>
    </source>
</evidence>
<evidence type="ECO:0000256" key="4">
    <source>
        <dbReference type="PROSITE-ProRule" id="PRU00267"/>
    </source>
</evidence>
<evidence type="ECO:0000256" key="3">
    <source>
        <dbReference type="ARBA" id="ARBA00023242"/>
    </source>
</evidence>
<feature type="region of interest" description="Disordered" evidence="5">
    <location>
        <begin position="317"/>
        <end position="342"/>
    </location>
</feature>
<feature type="DNA-binding region" description="HMG box" evidence="4">
    <location>
        <begin position="40"/>
        <end position="108"/>
    </location>
</feature>
<name>A0A0K2VFR7_LEPSM</name>
<dbReference type="SMART" id="SM00398">
    <property type="entry name" value="HMG"/>
    <property type="match status" value="1"/>
</dbReference>
<dbReference type="OrthoDB" id="6247875at2759"/>
<dbReference type="CDD" id="cd22029">
    <property type="entry name" value="HMG-box_SoxC"/>
    <property type="match status" value="1"/>
</dbReference>
<dbReference type="PANTHER" id="PTHR10270">
    <property type="entry name" value="SOX TRANSCRIPTION FACTOR"/>
    <property type="match status" value="1"/>
</dbReference>
<dbReference type="EMBL" id="HACA01031415">
    <property type="protein sequence ID" value="CDW48776.1"/>
    <property type="molecule type" value="Transcribed_RNA"/>
</dbReference>
<dbReference type="GO" id="GO:0030182">
    <property type="term" value="P:neuron differentiation"/>
    <property type="evidence" value="ECO:0007669"/>
    <property type="project" value="TreeGrafter"/>
</dbReference>
<dbReference type="RefSeq" id="XP_040581994.1">
    <property type="nucleotide sequence ID" value="XM_040726060.2"/>
</dbReference>
<keyword evidence="3 4" id="KW-0539">Nucleus</keyword>
<dbReference type="GO" id="GO:0000978">
    <property type="term" value="F:RNA polymerase II cis-regulatory region sequence-specific DNA binding"/>
    <property type="evidence" value="ECO:0007669"/>
    <property type="project" value="TreeGrafter"/>
</dbReference>
<comment type="subcellular location">
    <subcellularLocation>
        <location evidence="1">Nucleus</location>
    </subcellularLocation>
</comment>
<evidence type="ECO:0000259" key="6">
    <source>
        <dbReference type="PROSITE" id="PS50118"/>
    </source>
</evidence>
<dbReference type="PROSITE" id="PS50118">
    <property type="entry name" value="HMG_BOX_2"/>
    <property type="match status" value="1"/>
</dbReference>
<feature type="compositionally biased region" description="Low complexity" evidence="5">
    <location>
        <begin position="116"/>
        <end position="132"/>
    </location>
</feature>